<evidence type="ECO:0000313" key="1">
    <source>
        <dbReference type="EMBL" id="KAL1510748.1"/>
    </source>
</evidence>
<proteinExistence type="predicted"/>
<gene>
    <name evidence="1" type="ORF">AB1Y20_007035</name>
</gene>
<accession>A0AB34IZ95</accession>
<dbReference type="EMBL" id="JBGBPQ010000015">
    <property type="protein sequence ID" value="KAL1510748.1"/>
    <property type="molecule type" value="Genomic_DNA"/>
</dbReference>
<dbReference type="AlphaFoldDB" id="A0AB34IZ95"/>
<reference evidence="1 2" key="1">
    <citation type="journal article" date="2024" name="Science">
        <title>Giant polyketide synthase enzymes in the biosynthesis of giant marine polyether toxins.</title>
        <authorList>
            <person name="Fallon T.R."/>
            <person name="Shende V.V."/>
            <person name="Wierzbicki I.H."/>
            <person name="Pendleton A.L."/>
            <person name="Watervoot N.F."/>
            <person name="Auber R.P."/>
            <person name="Gonzalez D.J."/>
            <person name="Wisecaver J.H."/>
            <person name="Moore B.S."/>
        </authorList>
    </citation>
    <scope>NUCLEOTIDE SEQUENCE [LARGE SCALE GENOMIC DNA]</scope>
    <source>
        <strain evidence="1 2">12B1</strain>
    </source>
</reference>
<evidence type="ECO:0000313" key="2">
    <source>
        <dbReference type="Proteomes" id="UP001515480"/>
    </source>
</evidence>
<dbReference type="Proteomes" id="UP001515480">
    <property type="component" value="Unassembled WGS sequence"/>
</dbReference>
<organism evidence="1 2">
    <name type="scientific">Prymnesium parvum</name>
    <name type="common">Toxic golden alga</name>
    <dbReference type="NCBI Taxonomy" id="97485"/>
    <lineage>
        <taxon>Eukaryota</taxon>
        <taxon>Haptista</taxon>
        <taxon>Haptophyta</taxon>
        <taxon>Prymnesiophyceae</taxon>
        <taxon>Prymnesiales</taxon>
        <taxon>Prymnesiaceae</taxon>
        <taxon>Prymnesium</taxon>
    </lineage>
</organism>
<name>A0AB34IZ95_PRYPA</name>
<comment type="caution">
    <text evidence="1">The sequence shown here is derived from an EMBL/GenBank/DDBJ whole genome shotgun (WGS) entry which is preliminary data.</text>
</comment>
<protein>
    <submittedName>
        <fullName evidence="1">Uncharacterized protein</fullName>
    </submittedName>
</protein>
<sequence>MAACRLHCSANGLLGNGLDVAISSMVYGQVTHCAVTYSFAFGSSKRRKSSWDETWVMTRLRIAPSPFARQVEQPPDDLPYVCSSRSVRGRLEQGGYVEQCNHTRPSRAGLTVVYGRDIAITSYTAFMPPGISHPRFMEMYAATARELRIRTASSGPHHNLSYAAPCLGARMVGVHLRTGRTTHDLKCSTQRGKARVCQPANESRFDIPLERVGAAARMVALRHGAPAGRMYVAFDDRTHPSDPRYRGFSTLDALRDLFPSAWYTPSAIRALWSFDDHRLLSTSLAIVAFEFSSFSWTAAQMGGIPYYVLRCTDKCRRYECSSCSSLSVGVRTLSDPRLEEQLQGEHRTGRPLDEHLGERKGQPVFSIEPTMMMVPWRNDGCRGDLERL</sequence>
<keyword evidence="2" id="KW-1185">Reference proteome</keyword>